<evidence type="ECO:0000256" key="1">
    <source>
        <dbReference type="SAM" id="MobiDB-lite"/>
    </source>
</evidence>
<feature type="region of interest" description="Disordered" evidence="1">
    <location>
        <begin position="126"/>
        <end position="266"/>
    </location>
</feature>
<gene>
    <name evidence="2" type="ORF">TKK_009215</name>
</gene>
<protein>
    <submittedName>
        <fullName evidence="2">Uncharacterized protein</fullName>
    </submittedName>
</protein>
<feature type="compositionally biased region" description="Basic and acidic residues" evidence="1">
    <location>
        <begin position="184"/>
        <end position="200"/>
    </location>
</feature>
<dbReference type="EMBL" id="JBJJXI010000067">
    <property type="protein sequence ID" value="KAL3397199.1"/>
    <property type="molecule type" value="Genomic_DNA"/>
</dbReference>
<accession>A0ABD2WX56</accession>
<feature type="compositionally biased region" description="Basic and acidic residues" evidence="1">
    <location>
        <begin position="158"/>
        <end position="174"/>
    </location>
</feature>
<evidence type="ECO:0000313" key="3">
    <source>
        <dbReference type="Proteomes" id="UP001627154"/>
    </source>
</evidence>
<feature type="compositionally biased region" description="Basic and acidic residues" evidence="1">
    <location>
        <begin position="126"/>
        <end position="146"/>
    </location>
</feature>
<proteinExistence type="predicted"/>
<dbReference type="AlphaFoldDB" id="A0ABD2WX56"/>
<dbReference type="Proteomes" id="UP001627154">
    <property type="component" value="Unassembled WGS sequence"/>
</dbReference>
<feature type="region of interest" description="Disordered" evidence="1">
    <location>
        <begin position="43"/>
        <end position="78"/>
    </location>
</feature>
<feature type="region of interest" description="Disordered" evidence="1">
    <location>
        <begin position="1"/>
        <end position="21"/>
    </location>
</feature>
<feature type="compositionally biased region" description="Basic and acidic residues" evidence="1">
    <location>
        <begin position="226"/>
        <end position="243"/>
    </location>
</feature>
<feature type="compositionally biased region" description="Basic and acidic residues" evidence="1">
    <location>
        <begin position="55"/>
        <end position="65"/>
    </location>
</feature>
<organism evidence="2 3">
    <name type="scientific">Trichogramma kaykai</name>
    <dbReference type="NCBI Taxonomy" id="54128"/>
    <lineage>
        <taxon>Eukaryota</taxon>
        <taxon>Metazoa</taxon>
        <taxon>Ecdysozoa</taxon>
        <taxon>Arthropoda</taxon>
        <taxon>Hexapoda</taxon>
        <taxon>Insecta</taxon>
        <taxon>Pterygota</taxon>
        <taxon>Neoptera</taxon>
        <taxon>Endopterygota</taxon>
        <taxon>Hymenoptera</taxon>
        <taxon>Apocrita</taxon>
        <taxon>Proctotrupomorpha</taxon>
        <taxon>Chalcidoidea</taxon>
        <taxon>Trichogrammatidae</taxon>
        <taxon>Trichogramma</taxon>
    </lineage>
</organism>
<keyword evidence="3" id="KW-1185">Reference proteome</keyword>
<reference evidence="2 3" key="1">
    <citation type="journal article" date="2024" name="bioRxiv">
        <title>A reference genome for Trichogramma kaykai: A tiny desert-dwelling parasitoid wasp with competing sex-ratio distorters.</title>
        <authorList>
            <person name="Culotta J."/>
            <person name="Lindsey A.R."/>
        </authorList>
    </citation>
    <scope>NUCLEOTIDE SEQUENCE [LARGE SCALE GENOMIC DNA]</scope>
    <source>
        <strain evidence="2 3">KSX58</strain>
    </source>
</reference>
<comment type="caution">
    <text evidence="2">The sequence shown here is derived from an EMBL/GenBank/DDBJ whole genome shotgun (WGS) entry which is preliminary data.</text>
</comment>
<feature type="compositionally biased region" description="Basic residues" evidence="1">
    <location>
        <begin position="244"/>
        <end position="254"/>
    </location>
</feature>
<sequence>MDENQKNDATGMGQKTFETQNNATRRLTIVFGGRRDTYEYEVGPKASAAEQSSTEYRDTCRDHGKALAHRPGPDGSGELGRVRGLRQALRALQQGEEHLRLLQEEELGHTGRGDQGRLAARRERLHIHNEGRQRREEARAAVTRERDDDEPVAQFGRHAREEVQRLRDVEEHQAHHSRGRFRRKREERQERRNGWHHDGRISFSRYDGAAGVRQDSLPGGHGPADGQDRPGAERHHRPEEAGGRRRRRRTRGHLRHGERASRRRLRRLAASPRRHSDHVIFWEPDVRAFFACEDYYFYDIKRMMTMTTTYDSSSVNFNDLNDDNDLFLTCNRDRLH</sequence>
<name>A0ABD2WX56_9HYME</name>
<evidence type="ECO:0000313" key="2">
    <source>
        <dbReference type="EMBL" id="KAL3397199.1"/>
    </source>
</evidence>